<name>A0A8D9PEK5_9VIRU</name>
<organism evidence="1">
    <name type="scientific">Bacteriophage sp</name>
    <dbReference type="NCBI Taxonomy" id="38018"/>
    <lineage>
        <taxon>Viruses</taxon>
    </lineage>
</organism>
<sequence length="88" mass="10406">MTNATQEKIVYTIYSDTKGPCLCRDTGAYLCWNATDKYYYFGQKNDENILCWSSLEEFNKFYAFAIKNLSIMKTPNLYPRRALLYKNK</sequence>
<evidence type="ECO:0000313" key="1">
    <source>
        <dbReference type="EMBL" id="DAD55835.1"/>
    </source>
</evidence>
<reference evidence="1" key="1">
    <citation type="journal article" date="2021" name="Proc. Natl. Acad. Sci. U.S.A.">
        <title>A Catalog of Tens of Thousands of Viruses from Human Metagenomes Reveals Hidden Associations with Chronic Diseases.</title>
        <authorList>
            <person name="Tisza M.J."/>
            <person name="Buck C.B."/>
        </authorList>
    </citation>
    <scope>NUCLEOTIDE SEQUENCE</scope>
    <source>
        <strain evidence="1">CtOZu12</strain>
    </source>
</reference>
<dbReference type="EMBL" id="BK029940">
    <property type="protein sequence ID" value="DAD55835.1"/>
    <property type="molecule type" value="Genomic_DNA"/>
</dbReference>
<protein>
    <submittedName>
        <fullName evidence="1">Uncharacterized protein</fullName>
    </submittedName>
</protein>
<proteinExistence type="predicted"/>
<accession>A0A8D9PEK5</accession>